<sequence length="153" mass="16861">MKKTQLLIVFILVGGLMAAAGGGAAWWWLNSRGATPQVAEQKPQVDTREYRYVSLDKVIVMLRGREGEPLSHYLALDLVFKTPLESEKTAKAHLPLMRSIAVKAMSAYTFEQAGQMTVDQFAAGINQAYDEGYAREPGGKPFVEAMIGKLIIE</sequence>
<comment type="caution">
    <text evidence="1">The sequence shown here is derived from an EMBL/GenBank/DDBJ whole genome shotgun (WGS) entry which is preliminary data.</text>
</comment>
<dbReference type="AlphaFoldDB" id="A0A4R6EFM9"/>
<keyword evidence="2" id="KW-1185">Reference proteome</keyword>
<protein>
    <submittedName>
        <fullName evidence="1">Flagellar FliL protein</fullName>
    </submittedName>
</protein>
<evidence type="ECO:0000313" key="1">
    <source>
        <dbReference type="EMBL" id="TDN57089.1"/>
    </source>
</evidence>
<name>A0A4R6EFM9_9RHOO</name>
<keyword evidence="1" id="KW-0966">Cell projection</keyword>
<reference evidence="1 2" key="1">
    <citation type="submission" date="2019-03" db="EMBL/GenBank/DDBJ databases">
        <title>Genomic Encyclopedia of Type Strains, Phase IV (KMG-IV): sequencing the most valuable type-strain genomes for metagenomic binning, comparative biology and taxonomic classification.</title>
        <authorList>
            <person name="Goeker M."/>
        </authorList>
    </citation>
    <scope>NUCLEOTIDE SEQUENCE [LARGE SCALE GENOMIC DNA]</scope>
    <source>
        <strain evidence="1 2">DSM 12121</strain>
    </source>
</reference>
<gene>
    <name evidence="1" type="ORF">C7389_101473</name>
</gene>
<dbReference type="OrthoDB" id="7062113at2"/>
<dbReference type="RefSeq" id="WP_133587950.1">
    <property type="nucleotide sequence ID" value="NZ_SNVV01000001.1"/>
</dbReference>
<dbReference type="Proteomes" id="UP000295129">
    <property type="component" value="Unassembled WGS sequence"/>
</dbReference>
<proteinExistence type="predicted"/>
<accession>A0A4R6EFM9</accession>
<organism evidence="1 2">
    <name type="scientific">Azoarcus indigens</name>
    <dbReference type="NCBI Taxonomy" id="29545"/>
    <lineage>
        <taxon>Bacteria</taxon>
        <taxon>Pseudomonadati</taxon>
        <taxon>Pseudomonadota</taxon>
        <taxon>Betaproteobacteria</taxon>
        <taxon>Rhodocyclales</taxon>
        <taxon>Zoogloeaceae</taxon>
        <taxon>Azoarcus</taxon>
    </lineage>
</organism>
<keyword evidence="1" id="KW-0282">Flagellum</keyword>
<keyword evidence="1" id="KW-0969">Cilium</keyword>
<dbReference type="EMBL" id="SNVV01000001">
    <property type="protein sequence ID" value="TDN57089.1"/>
    <property type="molecule type" value="Genomic_DNA"/>
</dbReference>
<evidence type="ECO:0000313" key="2">
    <source>
        <dbReference type="Proteomes" id="UP000295129"/>
    </source>
</evidence>